<sequence length="889" mass="98091">MKITAIDRPFAMEEERYSNPNPNPSSQNKVPATSILLDRFQSMVRERDDEMQNLNPNQSPPPLDMTEVVSFYEELLRELAFNSKPIITELTILAGNQRAYAEGIADAICTRISEVTPDQKLPSLYLLDSIVKNIGGEYIRPFTARLPEVFIGAYSRVHPSQHPAMRHLFKTWSQVFPSSVLRKIEDALQFNSSSSSGTGHQQQQVVGPVGQTQSDSPVDSPRLSRIHVNPKYLEAPHQLKSSAGTHPVGPTDHKEISNYETERLEQHAQESPRRWSTMSPSHHYGGDYNRGEVLPPRVGSRVGTHPTAFSQDVSLHFPSRRSSILPPPKPPSPTRIGIRRSRSPPADLYTDRPSTSHIFRNGYRVQNPNPRDLIDAYGGDNRKIQRLDNGREWKKSEEEEFVWEDMSPTFSDRVRREQRERIGLYGTGSGLVGSRAGLDRPDSRPVEPSYRRSWPGQGRLGPIEERVYVLEERKPISSFGDTVAYKKNEGSIASHYEPIPYQHPSSNHEHESSKLPPYTGSVHMQANHGALHHVRPPYNPAVVTRVMPPPLNAPRRSSMVPHESMSAPANSIRPLAPKPDYMRSAADASLDVNKTSLFVPSVSAGTVPVPVPVPVAGHIPAQQPILIMHTQGIAAPPVTALPQLLPPQLHAGVVSAPLPGNISMMPPLPPGPPPSSSAQVGPTSLPTGPAQSSGSAPVAFSGLLSTLMAQGIISLKPQQAPSEDALGFDFNLDLLKARNESAINALYSELPRQCTTCGVRFRHQDEHSAHMDWHVTKNRVARNRKQKPSRKWYVSANEWLRGAETIGTETLPVVPAMETEKEEEAEVAVPADENQTACALCGELFEDFYSDETEEWMYKGAVYMNGTDGSGAGTGPIVHAKCRSESTNA</sequence>
<accession>A0A833QZK2</accession>
<feature type="region of interest" description="Disordered" evidence="2">
    <location>
        <begin position="664"/>
        <end position="696"/>
    </location>
</feature>
<keyword evidence="5" id="KW-1185">Reference proteome</keyword>
<dbReference type="PANTHER" id="PTHR15921:SF12">
    <property type="entry name" value="POLYADENYLATION AND CLEAVAGE FACTOR HOMOLOG 4"/>
    <property type="match status" value="1"/>
</dbReference>
<dbReference type="InterPro" id="IPR006569">
    <property type="entry name" value="CID_dom"/>
</dbReference>
<comment type="caution">
    <text evidence="4">The sequence shown here is derived from an EMBL/GenBank/DDBJ whole genome shotgun (WGS) entry which is preliminary data.</text>
</comment>
<proteinExistence type="predicted"/>
<feature type="region of interest" description="Disordered" evidence="2">
    <location>
        <begin position="191"/>
        <end position="223"/>
    </location>
</feature>
<feature type="compositionally biased region" description="Polar residues" evidence="2">
    <location>
        <begin position="678"/>
        <end position="695"/>
    </location>
</feature>
<protein>
    <recommendedName>
        <fullName evidence="3">CID domain-containing protein</fullName>
    </recommendedName>
</protein>
<dbReference type="InterPro" id="IPR047415">
    <property type="entry name" value="Pcf11_CID"/>
</dbReference>
<dbReference type="Gene3D" id="1.25.40.90">
    <property type="match status" value="1"/>
</dbReference>
<organism evidence="4 5">
    <name type="scientific">Carex littledalei</name>
    <dbReference type="NCBI Taxonomy" id="544730"/>
    <lineage>
        <taxon>Eukaryota</taxon>
        <taxon>Viridiplantae</taxon>
        <taxon>Streptophyta</taxon>
        <taxon>Embryophyta</taxon>
        <taxon>Tracheophyta</taxon>
        <taxon>Spermatophyta</taxon>
        <taxon>Magnoliopsida</taxon>
        <taxon>Liliopsida</taxon>
        <taxon>Poales</taxon>
        <taxon>Cyperaceae</taxon>
        <taxon>Cyperoideae</taxon>
        <taxon>Cariceae</taxon>
        <taxon>Carex</taxon>
        <taxon>Carex subgen. Euthyceras</taxon>
    </lineage>
</organism>
<dbReference type="PANTHER" id="PTHR15921">
    <property type="entry name" value="PRE-MRNA CLEAVAGE COMPLEX II"/>
    <property type="match status" value="1"/>
</dbReference>
<dbReference type="InterPro" id="IPR057242">
    <property type="entry name" value="PCFS4-like"/>
</dbReference>
<reference evidence="4" key="1">
    <citation type="submission" date="2020-01" db="EMBL/GenBank/DDBJ databases">
        <title>Genome sequence of Kobresia littledalei, the first chromosome-level genome in the family Cyperaceae.</title>
        <authorList>
            <person name="Qu G."/>
        </authorList>
    </citation>
    <scope>NUCLEOTIDE SEQUENCE</scope>
    <source>
        <strain evidence="4">C.B.Clarke</strain>
        <tissue evidence="4">Leaf</tissue>
    </source>
</reference>
<keyword evidence="1" id="KW-0507">mRNA processing</keyword>
<feature type="compositionally biased region" description="Low complexity" evidence="2">
    <location>
        <begin position="192"/>
        <end position="214"/>
    </location>
</feature>
<dbReference type="InterPro" id="IPR045154">
    <property type="entry name" value="PCF11-like"/>
</dbReference>
<dbReference type="InterPro" id="IPR008942">
    <property type="entry name" value="ENTH_VHS"/>
</dbReference>
<dbReference type="GO" id="GO:0005849">
    <property type="term" value="C:mRNA cleavage factor complex"/>
    <property type="evidence" value="ECO:0007669"/>
    <property type="project" value="TreeGrafter"/>
</dbReference>
<dbReference type="OrthoDB" id="2129491at2759"/>
<dbReference type="FunFam" id="1.25.40.90:FF:000023">
    <property type="entry name" value="polyadenylation and cleavage factor homolog 4"/>
    <property type="match status" value="1"/>
</dbReference>
<dbReference type="SUPFAM" id="SSF48464">
    <property type="entry name" value="ENTH/VHS domain"/>
    <property type="match status" value="1"/>
</dbReference>
<evidence type="ECO:0000256" key="2">
    <source>
        <dbReference type="SAM" id="MobiDB-lite"/>
    </source>
</evidence>
<dbReference type="Pfam" id="PF23228">
    <property type="entry name" value="zf_PCFS4"/>
    <property type="match status" value="1"/>
</dbReference>
<feature type="region of interest" description="Disordered" evidence="2">
    <location>
        <begin position="1"/>
        <end position="30"/>
    </location>
</feature>
<feature type="region of interest" description="Disordered" evidence="2">
    <location>
        <begin position="235"/>
        <end position="254"/>
    </location>
</feature>
<dbReference type="PROSITE" id="PS51391">
    <property type="entry name" value="CID"/>
    <property type="match status" value="1"/>
</dbReference>
<dbReference type="GO" id="GO:0031124">
    <property type="term" value="P:mRNA 3'-end processing"/>
    <property type="evidence" value="ECO:0007669"/>
    <property type="project" value="InterPro"/>
</dbReference>
<evidence type="ECO:0000313" key="4">
    <source>
        <dbReference type="EMBL" id="KAF3329777.1"/>
    </source>
</evidence>
<dbReference type="Pfam" id="PF04818">
    <property type="entry name" value="CID"/>
    <property type="match status" value="1"/>
</dbReference>
<feature type="compositionally biased region" description="Pro residues" evidence="2">
    <location>
        <begin position="666"/>
        <end position="675"/>
    </location>
</feature>
<dbReference type="InterPro" id="IPR013087">
    <property type="entry name" value="Znf_C2H2_type"/>
</dbReference>
<feature type="region of interest" description="Disordered" evidence="2">
    <location>
        <begin position="311"/>
        <end position="355"/>
    </location>
</feature>
<dbReference type="PROSITE" id="PS00028">
    <property type="entry name" value="ZINC_FINGER_C2H2_1"/>
    <property type="match status" value="1"/>
</dbReference>
<gene>
    <name evidence="4" type="ORF">FCM35_KLT05108</name>
</gene>
<evidence type="ECO:0000313" key="5">
    <source>
        <dbReference type="Proteomes" id="UP000623129"/>
    </source>
</evidence>
<dbReference type="GO" id="GO:0006369">
    <property type="term" value="P:termination of RNA polymerase II transcription"/>
    <property type="evidence" value="ECO:0007669"/>
    <property type="project" value="InterPro"/>
</dbReference>
<evidence type="ECO:0000256" key="1">
    <source>
        <dbReference type="ARBA" id="ARBA00022664"/>
    </source>
</evidence>
<name>A0A833QZK2_9POAL</name>
<feature type="region of interest" description="Disordered" evidence="2">
    <location>
        <begin position="433"/>
        <end position="457"/>
    </location>
</feature>
<feature type="region of interest" description="Disordered" evidence="2">
    <location>
        <begin position="555"/>
        <end position="575"/>
    </location>
</feature>
<dbReference type="GO" id="GO:0003729">
    <property type="term" value="F:mRNA binding"/>
    <property type="evidence" value="ECO:0007669"/>
    <property type="project" value="InterPro"/>
</dbReference>
<dbReference type="CDD" id="cd16982">
    <property type="entry name" value="CID_Pcf11"/>
    <property type="match status" value="1"/>
</dbReference>
<dbReference type="GO" id="GO:0005737">
    <property type="term" value="C:cytoplasm"/>
    <property type="evidence" value="ECO:0007669"/>
    <property type="project" value="TreeGrafter"/>
</dbReference>
<dbReference type="SMART" id="SM00582">
    <property type="entry name" value="RPR"/>
    <property type="match status" value="1"/>
</dbReference>
<dbReference type="GO" id="GO:0000993">
    <property type="term" value="F:RNA polymerase II complex binding"/>
    <property type="evidence" value="ECO:0007669"/>
    <property type="project" value="InterPro"/>
</dbReference>
<dbReference type="EMBL" id="SWLB01000014">
    <property type="protein sequence ID" value="KAF3329777.1"/>
    <property type="molecule type" value="Genomic_DNA"/>
</dbReference>
<dbReference type="AlphaFoldDB" id="A0A833QZK2"/>
<evidence type="ECO:0000259" key="3">
    <source>
        <dbReference type="PROSITE" id="PS51391"/>
    </source>
</evidence>
<dbReference type="Proteomes" id="UP000623129">
    <property type="component" value="Unassembled WGS sequence"/>
</dbReference>
<feature type="domain" description="CID" evidence="3">
    <location>
        <begin position="64"/>
        <end position="192"/>
    </location>
</feature>